<organism evidence="11 12">
    <name type="scientific">Rufibacter hautae</name>
    <dbReference type="NCBI Taxonomy" id="2595005"/>
    <lineage>
        <taxon>Bacteria</taxon>
        <taxon>Pseudomonadati</taxon>
        <taxon>Bacteroidota</taxon>
        <taxon>Cytophagia</taxon>
        <taxon>Cytophagales</taxon>
        <taxon>Hymenobacteraceae</taxon>
        <taxon>Rufibacter</taxon>
    </lineage>
</organism>
<evidence type="ECO:0000256" key="7">
    <source>
        <dbReference type="PROSITE-ProRule" id="PRU01360"/>
    </source>
</evidence>
<protein>
    <submittedName>
        <fullName evidence="11">TonB-dependent receptor</fullName>
    </submittedName>
</protein>
<keyword evidence="8" id="KW-0732">Signal</keyword>
<reference evidence="11 12" key="1">
    <citation type="submission" date="2019-07" db="EMBL/GenBank/DDBJ databases">
        <title>Rufibacter sp. nov., isolated from lake sediment.</title>
        <authorList>
            <person name="Qu J.-H."/>
        </authorList>
    </citation>
    <scope>NUCLEOTIDE SEQUENCE [LARGE SCALE GENOMIC DNA]</scope>
    <source>
        <strain evidence="11 12">NBS58-1</strain>
    </source>
</reference>
<dbReference type="InterPro" id="IPR012910">
    <property type="entry name" value="Plug_dom"/>
</dbReference>
<dbReference type="Pfam" id="PF07715">
    <property type="entry name" value="Plug"/>
    <property type="match status" value="1"/>
</dbReference>
<dbReference type="InterPro" id="IPR037066">
    <property type="entry name" value="Plug_dom_sf"/>
</dbReference>
<feature type="chain" id="PRO_5022756090" evidence="8">
    <location>
        <begin position="25"/>
        <end position="818"/>
    </location>
</feature>
<evidence type="ECO:0000256" key="4">
    <source>
        <dbReference type="ARBA" id="ARBA00022692"/>
    </source>
</evidence>
<dbReference type="SUPFAM" id="SSF56935">
    <property type="entry name" value="Porins"/>
    <property type="match status" value="1"/>
</dbReference>
<dbReference type="Pfam" id="PF13620">
    <property type="entry name" value="CarboxypepD_reg"/>
    <property type="match status" value="1"/>
</dbReference>
<dbReference type="Gene3D" id="2.40.170.20">
    <property type="entry name" value="TonB-dependent receptor, beta-barrel domain"/>
    <property type="match status" value="1"/>
</dbReference>
<dbReference type="GO" id="GO:0009279">
    <property type="term" value="C:cell outer membrane"/>
    <property type="evidence" value="ECO:0007669"/>
    <property type="project" value="UniProtKB-SubCell"/>
</dbReference>
<comment type="subcellular location">
    <subcellularLocation>
        <location evidence="1 7">Cell outer membrane</location>
        <topology evidence="1 7">Multi-pass membrane protein</topology>
    </subcellularLocation>
</comment>
<dbReference type="PROSITE" id="PS52016">
    <property type="entry name" value="TONB_DEPENDENT_REC_3"/>
    <property type="match status" value="1"/>
</dbReference>
<dbReference type="PANTHER" id="PTHR40980">
    <property type="entry name" value="PLUG DOMAIN-CONTAINING PROTEIN"/>
    <property type="match status" value="1"/>
</dbReference>
<dbReference type="SUPFAM" id="SSF49464">
    <property type="entry name" value="Carboxypeptidase regulatory domain-like"/>
    <property type="match status" value="1"/>
</dbReference>
<evidence type="ECO:0000313" key="11">
    <source>
        <dbReference type="EMBL" id="KAA3436551.1"/>
    </source>
</evidence>
<dbReference type="PANTHER" id="PTHR40980:SF4">
    <property type="entry name" value="TONB-DEPENDENT RECEPTOR-LIKE BETA-BARREL DOMAIN-CONTAINING PROTEIN"/>
    <property type="match status" value="1"/>
</dbReference>
<evidence type="ECO:0000256" key="3">
    <source>
        <dbReference type="ARBA" id="ARBA00022452"/>
    </source>
</evidence>
<dbReference type="Gene3D" id="2.60.40.1120">
    <property type="entry name" value="Carboxypeptidase-like, regulatory domain"/>
    <property type="match status" value="1"/>
</dbReference>
<feature type="domain" description="TonB-dependent receptor plug" evidence="9">
    <location>
        <begin position="142"/>
        <end position="230"/>
    </location>
</feature>
<dbReference type="AlphaFoldDB" id="A0A5B6TC78"/>
<evidence type="ECO:0000256" key="6">
    <source>
        <dbReference type="ARBA" id="ARBA00023237"/>
    </source>
</evidence>
<dbReference type="InterPro" id="IPR041700">
    <property type="entry name" value="OMP_b-brl_3"/>
</dbReference>
<dbReference type="Gene3D" id="2.170.130.10">
    <property type="entry name" value="TonB-dependent receptor, plug domain"/>
    <property type="match status" value="1"/>
</dbReference>
<dbReference type="InterPro" id="IPR039426">
    <property type="entry name" value="TonB-dep_rcpt-like"/>
</dbReference>
<keyword evidence="2 7" id="KW-0813">Transport</keyword>
<feature type="signal peptide" evidence="8">
    <location>
        <begin position="1"/>
        <end position="24"/>
    </location>
</feature>
<evidence type="ECO:0000256" key="5">
    <source>
        <dbReference type="ARBA" id="ARBA00023136"/>
    </source>
</evidence>
<keyword evidence="11" id="KW-0675">Receptor</keyword>
<sequence>MRLSILATLFVLCFIIASPLRAQAQTPAGKITGQVLDSATTKPVEFATVSLTSTATGKPVDGTITDEKGTFTFTKVAKGTYSLSVSYLGYVSQSVPSFTISADKQEISLPNINLRSNATKLQEVTVVGQKALIEDKGDKLVYNAEQDISNQGTTASEVLRKVPSVTVDGDGNVQLRGSANFRVLMDGKPSSILANNLADALKQIPADIIKSIEVITSPSAKYDAEGTAGIINIVTKKNSLQGVSGKTSLSLGSRYRNVNGSLNVKKGKFGLSTSVSGYDSNNRRLNLTNRTTDGQSTLQQESRNLSLNHGFNAKAELTFDPDTMNAFNLGVSTRRNYFLGSGYQTTLNRGAGSEQLPVAYSDLENPWNGSGYDVNFGYTRTFKPKQELTFLAQLNHNESNDLYDNLLYSPEAPLVQRQVNDNTSPSEEKTLQLDYTQTYKNGGKLELGAKAIFRDAHSRTTYAYTFPTQTDSTVINNFDYDQDVKAAYATYAFQLRKFDVNLGTRYEHTTTKGVFLNSQWNDDAKETQLVRSAFKDAYQNVIPSLSVSRTIDTIHTVRVSYTQRIQRPQIYSLNPFLQLEDFNFGYRGNPTLDAELTHAFEVGYNTFFKTTSINASLFLRQTNNSIQQVLAPEQLVVNNQLREVLLITHDNIGKNRVYGLSLSGSTKPIPTWTISPSLNLNYVSMEDNRQKREGLQYNLNLSTSYEIAKGLTAQANAGYNSKSKMLQVNIGENYYNSFSVRKKVMQDKGSISFGVNNPFSNTFIFKYTVITPGYEQTVQNINYNRTFRIGFDWTFGKMQASQKQKKSIQNDDALSGGK</sequence>
<name>A0A5B6TC78_9BACT</name>
<feature type="domain" description="Outer membrane protein beta-barrel" evidence="10">
    <location>
        <begin position="382"/>
        <end position="793"/>
    </location>
</feature>
<keyword evidence="5 7" id="KW-0472">Membrane</keyword>
<dbReference type="InterPro" id="IPR008969">
    <property type="entry name" value="CarboxyPept-like_regulatory"/>
</dbReference>
<evidence type="ECO:0000259" key="10">
    <source>
        <dbReference type="Pfam" id="PF14905"/>
    </source>
</evidence>
<keyword evidence="4 7" id="KW-0812">Transmembrane</keyword>
<gene>
    <name evidence="11" type="ORF">FOA19_19380</name>
</gene>
<dbReference type="Pfam" id="PF14905">
    <property type="entry name" value="OMP_b-brl_3"/>
    <property type="match status" value="1"/>
</dbReference>
<comment type="caution">
    <text evidence="11">The sequence shown here is derived from an EMBL/GenBank/DDBJ whole genome shotgun (WGS) entry which is preliminary data.</text>
</comment>
<dbReference type="RefSeq" id="WP_149092492.1">
    <property type="nucleotide sequence ID" value="NZ_VKKY01000003.1"/>
</dbReference>
<keyword evidence="12" id="KW-1185">Reference proteome</keyword>
<evidence type="ECO:0000313" key="12">
    <source>
        <dbReference type="Proteomes" id="UP000324133"/>
    </source>
</evidence>
<accession>A0A5B6TC78</accession>
<dbReference type="InterPro" id="IPR036942">
    <property type="entry name" value="Beta-barrel_TonB_sf"/>
</dbReference>
<dbReference type="EMBL" id="VKKY01000003">
    <property type="protein sequence ID" value="KAA3436551.1"/>
    <property type="molecule type" value="Genomic_DNA"/>
</dbReference>
<dbReference type="Proteomes" id="UP000324133">
    <property type="component" value="Unassembled WGS sequence"/>
</dbReference>
<evidence type="ECO:0000256" key="2">
    <source>
        <dbReference type="ARBA" id="ARBA00022448"/>
    </source>
</evidence>
<keyword evidence="6 7" id="KW-0998">Cell outer membrane</keyword>
<proteinExistence type="inferred from homology"/>
<comment type="similarity">
    <text evidence="7">Belongs to the TonB-dependent receptor family.</text>
</comment>
<evidence type="ECO:0000256" key="8">
    <source>
        <dbReference type="SAM" id="SignalP"/>
    </source>
</evidence>
<evidence type="ECO:0000256" key="1">
    <source>
        <dbReference type="ARBA" id="ARBA00004571"/>
    </source>
</evidence>
<evidence type="ECO:0000259" key="9">
    <source>
        <dbReference type="Pfam" id="PF07715"/>
    </source>
</evidence>
<keyword evidence="3 7" id="KW-1134">Transmembrane beta strand</keyword>
<dbReference type="OrthoDB" id="905812at2"/>